<reference evidence="2" key="2">
    <citation type="submission" date="2023-06" db="EMBL/GenBank/DDBJ databases">
        <authorList>
            <consortium name="Lawrence Berkeley National Laboratory"/>
            <person name="Haridas S."/>
            <person name="Hensen N."/>
            <person name="Bonometti L."/>
            <person name="Westerberg I."/>
            <person name="Brannstrom I.O."/>
            <person name="Guillou S."/>
            <person name="Cros-Aarteil S."/>
            <person name="Calhoun S."/>
            <person name="Kuo A."/>
            <person name="Mondo S."/>
            <person name="Pangilinan J."/>
            <person name="Riley R."/>
            <person name="Labutti K."/>
            <person name="Andreopoulos B."/>
            <person name="Lipzen A."/>
            <person name="Chen C."/>
            <person name="Yanf M."/>
            <person name="Daum C."/>
            <person name="Ng V."/>
            <person name="Clum A."/>
            <person name="Steindorff A."/>
            <person name="Ohm R."/>
            <person name="Martin F."/>
            <person name="Silar P."/>
            <person name="Natvig D."/>
            <person name="Lalanne C."/>
            <person name="Gautier V."/>
            <person name="Ament-Velasquez S.L."/>
            <person name="Kruys A."/>
            <person name="Hutchinson M.I."/>
            <person name="Powell A.J."/>
            <person name="Barry K."/>
            <person name="Miller A.N."/>
            <person name="Grigoriev I.V."/>
            <person name="Debuchy R."/>
            <person name="Gladieux P."/>
            <person name="Thoren M.H."/>
            <person name="Johannesson H."/>
        </authorList>
    </citation>
    <scope>NUCLEOTIDE SEQUENCE</scope>
    <source>
        <strain evidence="2">CBS 560.94</strain>
    </source>
</reference>
<protein>
    <submittedName>
        <fullName evidence="2">Uncharacterized protein</fullName>
    </submittedName>
</protein>
<dbReference type="GeneID" id="87863200"/>
<evidence type="ECO:0000313" key="3">
    <source>
        <dbReference type="Proteomes" id="UP001278500"/>
    </source>
</evidence>
<proteinExistence type="predicted"/>
<feature type="region of interest" description="Disordered" evidence="1">
    <location>
        <begin position="43"/>
        <end position="68"/>
    </location>
</feature>
<keyword evidence="3" id="KW-1185">Reference proteome</keyword>
<reference evidence="2" key="1">
    <citation type="journal article" date="2023" name="Mol. Phylogenet. Evol.">
        <title>Genome-scale phylogeny and comparative genomics of the fungal order Sordariales.</title>
        <authorList>
            <person name="Hensen N."/>
            <person name="Bonometti L."/>
            <person name="Westerberg I."/>
            <person name="Brannstrom I.O."/>
            <person name="Guillou S."/>
            <person name="Cros-Aarteil S."/>
            <person name="Calhoun S."/>
            <person name="Haridas S."/>
            <person name="Kuo A."/>
            <person name="Mondo S."/>
            <person name="Pangilinan J."/>
            <person name="Riley R."/>
            <person name="LaButti K."/>
            <person name="Andreopoulos B."/>
            <person name="Lipzen A."/>
            <person name="Chen C."/>
            <person name="Yan M."/>
            <person name="Daum C."/>
            <person name="Ng V."/>
            <person name="Clum A."/>
            <person name="Steindorff A."/>
            <person name="Ohm R.A."/>
            <person name="Martin F."/>
            <person name="Silar P."/>
            <person name="Natvig D.O."/>
            <person name="Lalanne C."/>
            <person name="Gautier V."/>
            <person name="Ament-Velasquez S.L."/>
            <person name="Kruys A."/>
            <person name="Hutchinson M.I."/>
            <person name="Powell A.J."/>
            <person name="Barry K."/>
            <person name="Miller A.N."/>
            <person name="Grigoriev I.V."/>
            <person name="Debuchy R."/>
            <person name="Gladieux P."/>
            <person name="Hiltunen Thoren M."/>
            <person name="Johannesson H."/>
        </authorList>
    </citation>
    <scope>NUCLEOTIDE SEQUENCE</scope>
    <source>
        <strain evidence="2">CBS 560.94</strain>
    </source>
</reference>
<dbReference type="AlphaFoldDB" id="A0AAE0MW84"/>
<organism evidence="2 3">
    <name type="scientific">Neurospora tetraspora</name>
    <dbReference type="NCBI Taxonomy" id="94610"/>
    <lineage>
        <taxon>Eukaryota</taxon>
        <taxon>Fungi</taxon>
        <taxon>Dikarya</taxon>
        <taxon>Ascomycota</taxon>
        <taxon>Pezizomycotina</taxon>
        <taxon>Sordariomycetes</taxon>
        <taxon>Sordariomycetidae</taxon>
        <taxon>Sordariales</taxon>
        <taxon>Sordariaceae</taxon>
        <taxon>Neurospora</taxon>
    </lineage>
</organism>
<dbReference type="Proteomes" id="UP001278500">
    <property type="component" value="Unassembled WGS sequence"/>
</dbReference>
<dbReference type="EMBL" id="JAUEPP010000001">
    <property type="protein sequence ID" value="KAK3355249.1"/>
    <property type="molecule type" value="Genomic_DNA"/>
</dbReference>
<sequence>MPRQGDGSSDNYIELGHDIIHGAGQEPVSVTLSSLYYLPLDKRPTQNPRLPASHAPTRPPPFPSPSTVSLSRDCMLLEVRARVSPGVLNQDRVMALSMVPRSSDWV</sequence>
<name>A0AAE0MW84_9PEZI</name>
<evidence type="ECO:0000256" key="1">
    <source>
        <dbReference type="SAM" id="MobiDB-lite"/>
    </source>
</evidence>
<comment type="caution">
    <text evidence="2">The sequence shown here is derived from an EMBL/GenBank/DDBJ whole genome shotgun (WGS) entry which is preliminary data.</text>
</comment>
<dbReference type="RefSeq" id="XP_062686627.1">
    <property type="nucleotide sequence ID" value="XM_062826046.1"/>
</dbReference>
<gene>
    <name evidence="2" type="ORF">B0H65DRAFT_451337</name>
</gene>
<evidence type="ECO:0000313" key="2">
    <source>
        <dbReference type="EMBL" id="KAK3355249.1"/>
    </source>
</evidence>
<accession>A0AAE0MW84</accession>